<keyword evidence="3" id="KW-0175">Coiled coil</keyword>
<feature type="compositionally biased region" description="Polar residues" evidence="4">
    <location>
        <begin position="392"/>
        <end position="414"/>
    </location>
</feature>
<dbReference type="PANTHER" id="PTHR15454:SF56">
    <property type="entry name" value="PROTEIN PHOSPHATASE 1 REGULATORY SUBUNIT 7-RELATED"/>
    <property type="match status" value="1"/>
</dbReference>
<sequence>MAADTPRTVSHVDEGLAALQDLLHLEGPRADLAAVAALVLHSNRIAALDRGVLALFVRLVSLDLSSNNASARIDKPHSSASPLPHGAFMPLQSMDGVEAVPTLVDLNLANNMISCIQGLRPLKRLQRLNLSFNRVESLAGIVDAHGDFHSLSTLDLKGNLISDAGQLSLLAGCTRLQHLVLAGDLRTSRINPICAPATYQRAVIFRLLPQIASLDGRDVRGTTVSVPVAGAGVDDFDLAAYESLVHGHPAALRQSDGLRPSASVVDQASALTVGGAVAQLAERLAAIESQVGVLGQQSQGEPAALSGSSTCDPSAVLLERIRALESQLARLSETQISTRNERNANDNDEKGRIGELEAQIKRLVAVFDQHAQGAKNMSLVWIEDTPDRDDVTPSSPTRQIPATSQRARSGQSAGKATDTALAANARLIAALEQEERRLRENEQRYAEKIRSLMEELRVERETSKLVAPLRDQVKVLRAHVEKQSHELTRAATELSGVKGVSEKLAADLAQTQSRLTEAEGLLSQQRAELGRLASASDAAERELLERRKELEQSRKHGLELEAALQETRHRCQELEAENKRSAIKFLKDREGHKVKVAEAKREAEMLRETVGCLQTEVMHLQSTMSARESDFHSRIETVHSQHKVDLNAAIADATMRLVEAHSRELTAAHGELDKTRLAYKALEDEFRTMLQAERNKQAELERVQVDTNEKLQSAEASLKVSKEKEADLTGLIKELSAMVREQKAKITTLHERNQTASRHMQGQIAELEIKLARSAAATRDAAAVDQECAALRRELASKQLAHEQISEKQRLLMDELSASNAERNRLADELQRVKKACVEESENLRKQSEALDQAVRVKTKMLEDQNETIRTLKQNLENKTREYQHIVQELEECRDEMDDLRHIDSESVKDLRAQIDALRTNADRYRAVAQEYRHDRDAFAVELEQVRARLRERNESIEKIEQEVARIQQHFQAKEGRIRAEQAGEIEAMKQKLQRIEAFERERLGMIETIANLRQDLATCKGVVETQEAEIKVLITELDSHRRRTHDRMSKLKAALDDG</sequence>
<reference evidence="5 6" key="1">
    <citation type="submission" date="2023-09" db="EMBL/GenBank/DDBJ databases">
        <title>Pangenome analysis of Batrachochytrium dendrobatidis and related Chytrids.</title>
        <authorList>
            <person name="Yacoub M.N."/>
            <person name="Stajich J.E."/>
            <person name="James T.Y."/>
        </authorList>
    </citation>
    <scope>NUCLEOTIDE SEQUENCE [LARGE SCALE GENOMIC DNA]</scope>
    <source>
        <strain evidence="5 6">JEL0888</strain>
    </source>
</reference>
<keyword evidence="6" id="KW-1185">Reference proteome</keyword>
<proteinExistence type="predicted"/>
<feature type="region of interest" description="Disordered" evidence="4">
    <location>
        <begin position="385"/>
        <end position="417"/>
    </location>
</feature>
<dbReference type="Proteomes" id="UP001527925">
    <property type="component" value="Unassembled WGS sequence"/>
</dbReference>
<feature type="coiled-coil region" evidence="3">
    <location>
        <begin position="788"/>
        <end position="1044"/>
    </location>
</feature>
<dbReference type="Gene3D" id="1.10.287.1490">
    <property type="match status" value="1"/>
</dbReference>
<evidence type="ECO:0000313" key="5">
    <source>
        <dbReference type="EMBL" id="KAL2920025.1"/>
    </source>
</evidence>
<keyword evidence="1" id="KW-0433">Leucine-rich repeat</keyword>
<dbReference type="PANTHER" id="PTHR15454">
    <property type="entry name" value="NISCHARIN RELATED"/>
    <property type="match status" value="1"/>
</dbReference>
<feature type="coiled-coil region" evidence="3">
    <location>
        <begin position="508"/>
        <end position="616"/>
    </location>
</feature>
<dbReference type="SUPFAM" id="SSF52058">
    <property type="entry name" value="L domain-like"/>
    <property type="match status" value="1"/>
</dbReference>
<organism evidence="5 6">
    <name type="scientific">Polyrhizophydium stewartii</name>
    <dbReference type="NCBI Taxonomy" id="2732419"/>
    <lineage>
        <taxon>Eukaryota</taxon>
        <taxon>Fungi</taxon>
        <taxon>Fungi incertae sedis</taxon>
        <taxon>Chytridiomycota</taxon>
        <taxon>Chytridiomycota incertae sedis</taxon>
        <taxon>Chytridiomycetes</taxon>
        <taxon>Rhizophydiales</taxon>
        <taxon>Rhizophydiales incertae sedis</taxon>
        <taxon>Polyrhizophydium</taxon>
    </lineage>
</organism>
<evidence type="ECO:0000256" key="1">
    <source>
        <dbReference type="ARBA" id="ARBA00022614"/>
    </source>
</evidence>
<dbReference type="PROSITE" id="PS51450">
    <property type="entry name" value="LRR"/>
    <property type="match status" value="2"/>
</dbReference>
<evidence type="ECO:0000256" key="2">
    <source>
        <dbReference type="ARBA" id="ARBA00022737"/>
    </source>
</evidence>
<protein>
    <submittedName>
        <fullName evidence="5">Uncharacterized protein</fullName>
    </submittedName>
</protein>
<name>A0ABR4NKK8_9FUNG</name>
<feature type="coiled-coil region" evidence="3">
    <location>
        <begin position="421"/>
        <end position="459"/>
    </location>
</feature>
<evidence type="ECO:0000313" key="6">
    <source>
        <dbReference type="Proteomes" id="UP001527925"/>
    </source>
</evidence>
<dbReference type="EMBL" id="JADGIZ020000001">
    <property type="protein sequence ID" value="KAL2920025.1"/>
    <property type="molecule type" value="Genomic_DNA"/>
</dbReference>
<keyword evidence="2" id="KW-0677">Repeat</keyword>
<dbReference type="InterPro" id="IPR001611">
    <property type="entry name" value="Leu-rich_rpt"/>
</dbReference>
<gene>
    <name evidence="5" type="ORF">HK105_200091</name>
</gene>
<feature type="coiled-coil region" evidence="3">
    <location>
        <begin position="314"/>
        <end position="341"/>
    </location>
</feature>
<dbReference type="Gene3D" id="3.80.10.10">
    <property type="entry name" value="Ribonuclease Inhibitor"/>
    <property type="match status" value="1"/>
</dbReference>
<accession>A0ABR4NKK8</accession>
<evidence type="ECO:0000256" key="3">
    <source>
        <dbReference type="SAM" id="Coils"/>
    </source>
</evidence>
<comment type="caution">
    <text evidence="5">The sequence shown here is derived from an EMBL/GenBank/DDBJ whole genome shotgun (WGS) entry which is preliminary data.</text>
</comment>
<dbReference type="InterPro" id="IPR032675">
    <property type="entry name" value="LRR_dom_sf"/>
</dbReference>
<evidence type="ECO:0000256" key="4">
    <source>
        <dbReference type="SAM" id="MobiDB-lite"/>
    </source>
</evidence>